<keyword evidence="3" id="KW-1185">Reference proteome</keyword>
<dbReference type="GO" id="GO:0003676">
    <property type="term" value="F:nucleic acid binding"/>
    <property type="evidence" value="ECO:0007669"/>
    <property type="project" value="InterPro"/>
</dbReference>
<dbReference type="Proteomes" id="UP000053989">
    <property type="component" value="Unassembled WGS sequence"/>
</dbReference>
<reference evidence="2 3" key="1">
    <citation type="submission" date="2014-04" db="EMBL/GenBank/DDBJ databases">
        <authorList>
            <consortium name="DOE Joint Genome Institute"/>
            <person name="Kuo A."/>
            <person name="Kohler A."/>
            <person name="Nagy L.G."/>
            <person name="Floudas D."/>
            <person name="Copeland A."/>
            <person name="Barry K.W."/>
            <person name="Cichocki N."/>
            <person name="Veneault-Fourrey C."/>
            <person name="LaButti K."/>
            <person name="Lindquist E.A."/>
            <person name="Lipzen A."/>
            <person name="Lundell T."/>
            <person name="Morin E."/>
            <person name="Murat C."/>
            <person name="Sun H."/>
            <person name="Tunlid A."/>
            <person name="Henrissat B."/>
            <person name="Grigoriev I.V."/>
            <person name="Hibbett D.S."/>
            <person name="Martin F."/>
            <person name="Nordberg H.P."/>
            <person name="Cantor M.N."/>
            <person name="Hua S.X."/>
        </authorList>
    </citation>
    <scope>NUCLEOTIDE SEQUENCE [LARGE SCALE GENOMIC DNA]</scope>
    <source>
        <strain evidence="2 3">Foug A</strain>
    </source>
</reference>
<accession>A0A0C2ZK18</accession>
<organism evidence="2 3">
    <name type="scientific">Scleroderma citrinum Foug A</name>
    <dbReference type="NCBI Taxonomy" id="1036808"/>
    <lineage>
        <taxon>Eukaryota</taxon>
        <taxon>Fungi</taxon>
        <taxon>Dikarya</taxon>
        <taxon>Basidiomycota</taxon>
        <taxon>Agaricomycotina</taxon>
        <taxon>Agaricomycetes</taxon>
        <taxon>Agaricomycetidae</taxon>
        <taxon>Boletales</taxon>
        <taxon>Sclerodermatineae</taxon>
        <taxon>Sclerodermataceae</taxon>
        <taxon>Scleroderma</taxon>
    </lineage>
</organism>
<protein>
    <recommendedName>
        <fullName evidence="4">Tc1-like transposase DDE domain-containing protein</fullName>
    </recommendedName>
</protein>
<evidence type="ECO:0008006" key="4">
    <source>
        <dbReference type="Google" id="ProtNLM"/>
    </source>
</evidence>
<gene>
    <name evidence="2" type="ORF">SCLCIDRAFT_139868</name>
</gene>
<name>A0A0C2ZK18_9AGAM</name>
<dbReference type="EMBL" id="KN822192">
    <property type="protein sequence ID" value="KIM53027.1"/>
    <property type="molecule type" value="Genomic_DNA"/>
</dbReference>
<dbReference type="OrthoDB" id="2692670at2759"/>
<dbReference type="PANTHER" id="PTHR35871:SF1">
    <property type="entry name" value="CXC1-LIKE CYSTEINE CLUSTER ASSOCIATED WITH KDZ TRANSPOSASES DOMAIN-CONTAINING PROTEIN"/>
    <property type="match status" value="1"/>
</dbReference>
<dbReference type="AlphaFoldDB" id="A0A0C2ZK18"/>
<reference evidence="3" key="2">
    <citation type="submission" date="2015-01" db="EMBL/GenBank/DDBJ databases">
        <title>Evolutionary Origins and Diversification of the Mycorrhizal Mutualists.</title>
        <authorList>
            <consortium name="DOE Joint Genome Institute"/>
            <consortium name="Mycorrhizal Genomics Consortium"/>
            <person name="Kohler A."/>
            <person name="Kuo A."/>
            <person name="Nagy L.G."/>
            <person name="Floudas D."/>
            <person name="Copeland A."/>
            <person name="Barry K.W."/>
            <person name="Cichocki N."/>
            <person name="Veneault-Fourrey C."/>
            <person name="LaButti K."/>
            <person name="Lindquist E.A."/>
            <person name="Lipzen A."/>
            <person name="Lundell T."/>
            <person name="Morin E."/>
            <person name="Murat C."/>
            <person name="Riley R."/>
            <person name="Ohm R."/>
            <person name="Sun H."/>
            <person name="Tunlid A."/>
            <person name="Henrissat B."/>
            <person name="Grigoriev I.V."/>
            <person name="Hibbett D.S."/>
            <person name="Martin F."/>
        </authorList>
    </citation>
    <scope>NUCLEOTIDE SEQUENCE [LARGE SCALE GENOMIC DNA]</scope>
    <source>
        <strain evidence="3">Foug A</strain>
    </source>
</reference>
<sequence>MAPQAPEVSQSPPELHSNSETQAASTKPCSIDPVLAAQPIPPIADVDTTKEPAATFLDTTEDDSDAIKPISVLESIKKLIIDAKKYKSFTSLFYLTSLKQFVELWEKYKQNPRIKAPMVKASHVVAASVGKGPYVARKIRTLYRYIARFHTLPPTNTSKHHAHPSLLNNKCIAQAVCQYLTITPLLLMKQVNDHILPSLGLDSGGQKISEDTACRWLAKLGYELKEVKKGIYVDGHEREDVVAYRKEFLIKFGENEQTPHCLWSINLNSRMLVKLYTLGRTMMDSGRMRSWWSKLVKKTIPIFERMYPNAVAEFLFDQSSAHGAFGKDVLNAKEMNVKPGGKQRLMRDTIIPMDNPHPELCRKPQMMVFLSDLPPHHPDFDLRGQAKGMHHVLEERGLITVLQAANGGKAVEECRTCKLSREAQDQLCHEAQAAAEGGEELGESCLDVVQESLQTDCCMQKMLASQQDFKEERPLIQTIIEEAGHKCWFLPEFHCKLNPIEMYWGWMKACFRTAADGTFPTAKRLVPEILNDCPVKTIRAFFRKSWCYMNAYRKGLNARQAEFAVKKYKLHRQCGPALMMSVGVLLN</sequence>
<feature type="compositionally biased region" description="Polar residues" evidence="1">
    <location>
        <begin position="7"/>
        <end position="28"/>
    </location>
</feature>
<dbReference type="PANTHER" id="PTHR35871">
    <property type="entry name" value="EXPRESSED PROTEIN"/>
    <property type="match status" value="1"/>
</dbReference>
<dbReference type="InterPro" id="IPR036397">
    <property type="entry name" value="RNaseH_sf"/>
</dbReference>
<dbReference type="Gene3D" id="3.30.420.10">
    <property type="entry name" value="Ribonuclease H-like superfamily/Ribonuclease H"/>
    <property type="match status" value="1"/>
</dbReference>
<evidence type="ECO:0000313" key="2">
    <source>
        <dbReference type="EMBL" id="KIM53027.1"/>
    </source>
</evidence>
<evidence type="ECO:0000313" key="3">
    <source>
        <dbReference type="Proteomes" id="UP000053989"/>
    </source>
</evidence>
<feature type="region of interest" description="Disordered" evidence="1">
    <location>
        <begin position="1"/>
        <end position="33"/>
    </location>
</feature>
<evidence type="ECO:0000256" key="1">
    <source>
        <dbReference type="SAM" id="MobiDB-lite"/>
    </source>
</evidence>
<dbReference type="STRING" id="1036808.A0A0C2ZK18"/>
<proteinExistence type="predicted"/>
<dbReference type="HOGENOM" id="CLU_005726_6_1_1"/>
<dbReference type="InParanoid" id="A0A0C2ZK18"/>